<evidence type="ECO:0000313" key="2">
    <source>
        <dbReference type="Proteomes" id="UP000823775"/>
    </source>
</evidence>
<name>A0ABS8T8C1_DATST</name>
<sequence>MAGSDGSPSNSSMVEVELSSLLADIQSRYVVQEPDPPSPSLPKYPSSLAGSVSLPIDGGETFVDVSLSNSESLDDLVPLASLKKGARKRLLRSTGFPVSGSKIPCVSGPVSHTRARQSNLEGISPNPQLSPVPRTRSRVKPFSERKLLKGKWCFPLPLILA</sequence>
<evidence type="ECO:0000313" key="1">
    <source>
        <dbReference type="EMBL" id="MCD7467654.1"/>
    </source>
</evidence>
<keyword evidence="2" id="KW-1185">Reference proteome</keyword>
<protein>
    <submittedName>
        <fullName evidence="1">Uncharacterized protein</fullName>
    </submittedName>
</protein>
<proteinExistence type="predicted"/>
<accession>A0ABS8T8C1</accession>
<dbReference type="EMBL" id="JACEIK010001254">
    <property type="protein sequence ID" value="MCD7467654.1"/>
    <property type="molecule type" value="Genomic_DNA"/>
</dbReference>
<organism evidence="1 2">
    <name type="scientific">Datura stramonium</name>
    <name type="common">Jimsonweed</name>
    <name type="synonym">Common thornapple</name>
    <dbReference type="NCBI Taxonomy" id="4076"/>
    <lineage>
        <taxon>Eukaryota</taxon>
        <taxon>Viridiplantae</taxon>
        <taxon>Streptophyta</taxon>
        <taxon>Embryophyta</taxon>
        <taxon>Tracheophyta</taxon>
        <taxon>Spermatophyta</taxon>
        <taxon>Magnoliopsida</taxon>
        <taxon>eudicotyledons</taxon>
        <taxon>Gunneridae</taxon>
        <taxon>Pentapetalae</taxon>
        <taxon>asterids</taxon>
        <taxon>lamiids</taxon>
        <taxon>Solanales</taxon>
        <taxon>Solanaceae</taxon>
        <taxon>Solanoideae</taxon>
        <taxon>Datureae</taxon>
        <taxon>Datura</taxon>
    </lineage>
</organism>
<reference evidence="1 2" key="1">
    <citation type="journal article" date="2021" name="BMC Genomics">
        <title>Datura genome reveals duplications of psychoactive alkaloid biosynthetic genes and high mutation rate following tissue culture.</title>
        <authorList>
            <person name="Rajewski A."/>
            <person name="Carter-House D."/>
            <person name="Stajich J."/>
            <person name="Litt A."/>
        </authorList>
    </citation>
    <scope>NUCLEOTIDE SEQUENCE [LARGE SCALE GENOMIC DNA]</scope>
    <source>
        <strain evidence="1">AR-01</strain>
    </source>
</reference>
<dbReference type="Proteomes" id="UP000823775">
    <property type="component" value="Unassembled WGS sequence"/>
</dbReference>
<gene>
    <name evidence="1" type="ORF">HAX54_005204</name>
</gene>
<comment type="caution">
    <text evidence="1">The sequence shown here is derived from an EMBL/GenBank/DDBJ whole genome shotgun (WGS) entry which is preliminary data.</text>
</comment>